<feature type="compositionally biased region" description="Polar residues" evidence="4">
    <location>
        <begin position="375"/>
        <end position="389"/>
    </location>
</feature>
<evidence type="ECO:0000256" key="3">
    <source>
        <dbReference type="ARBA" id="ARBA00022839"/>
    </source>
</evidence>
<sequence>MSTFDGRIREYPVVAIDNFQSNSFAKYFILSHVHTDHMTGLTDCNFNKQIYCTEESARLVPHLVVRRNKQPKYRHLQNLLIPVKYNQVVQLDTPEYGIISFQFLPANHCIGAAMILIDGRNGSVLYTGDTRAEPRFYEESLTLVKKRRIQNLYMDTTCVKENAEKFISKQRSCELLINLIRKHGNHHHFYMDCWAFGYEECWAQIHDNFQQKVHVSQQRYDTYVDANPIYKEYLTTDSSTTRFHSCDWDPDCREHEHGLIVIHFKPIMDDQPRLYIHSEKSNFLLLTDLTYDCKPQSRHIVPFSYHSSLEEVVGFINFVNAKTLTMCVAHGGFATMNNMRRLLRSRGCKLGEVEHSSDYSTNDGSADQQKRRRTSTGSSSFKKVMSNTAEDPDEHTPDGSGSGSSWTSRRTGSQPVASKSKLDSIHEEAEKTSSHASVPSKASSKSLPRSSSQPLIDRTNVTKTSIQEGTEDKTHSIEERAHIVQQVVETVASLTEEHTTSLERSLSWEVVNIISNTPQPPPSPEPQDDVIVISSDDEDTKPIMTKLEKRRFFRALRASHLRHEEYIAKA</sequence>
<keyword evidence="3" id="KW-0269">Exonuclease</keyword>
<evidence type="ECO:0000313" key="5">
    <source>
        <dbReference type="EMBL" id="OAD07175.1"/>
    </source>
</evidence>
<feature type="compositionally biased region" description="Basic and acidic residues" evidence="4">
    <location>
        <begin position="420"/>
        <end position="433"/>
    </location>
</feature>
<dbReference type="GO" id="GO:0006303">
    <property type="term" value="P:double-strand break repair via nonhomologous end joining"/>
    <property type="evidence" value="ECO:0007669"/>
    <property type="project" value="TreeGrafter"/>
</dbReference>
<feature type="compositionally biased region" description="Polar residues" evidence="4">
    <location>
        <begin position="459"/>
        <end position="468"/>
    </location>
</feature>
<dbReference type="GO" id="GO:0035312">
    <property type="term" value="F:5'-3' DNA exonuclease activity"/>
    <property type="evidence" value="ECO:0007669"/>
    <property type="project" value="TreeGrafter"/>
</dbReference>
<dbReference type="VEuPathDB" id="FungiDB:MUCCIDRAFT_107776"/>
<gene>
    <name evidence="5" type="ORF">MUCCIDRAFT_107776</name>
</gene>
<evidence type="ECO:0000256" key="4">
    <source>
        <dbReference type="SAM" id="MobiDB-lite"/>
    </source>
</evidence>
<evidence type="ECO:0000313" key="6">
    <source>
        <dbReference type="Proteomes" id="UP000077051"/>
    </source>
</evidence>
<dbReference type="GO" id="GO:0000723">
    <property type="term" value="P:telomere maintenance"/>
    <property type="evidence" value="ECO:0007669"/>
    <property type="project" value="TreeGrafter"/>
</dbReference>
<comment type="caution">
    <text evidence="5">The sequence shown here is derived from an EMBL/GenBank/DDBJ whole genome shotgun (WGS) entry which is preliminary data.</text>
</comment>
<evidence type="ECO:0000256" key="2">
    <source>
        <dbReference type="ARBA" id="ARBA00022801"/>
    </source>
</evidence>
<dbReference type="PANTHER" id="PTHR23240:SF8">
    <property type="entry name" value="PROTEIN ARTEMIS"/>
    <property type="match status" value="1"/>
</dbReference>
<evidence type="ECO:0000256" key="1">
    <source>
        <dbReference type="ARBA" id="ARBA00022722"/>
    </source>
</evidence>
<dbReference type="Gene3D" id="3.60.15.10">
    <property type="entry name" value="Ribonuclease Z/Hydroxyacylglutathione hydrolase-like"/>
    <property type="match status" value="1"/>
</dbReference>
<dbReference type="EMBL" id="AMYB01000002">
    <property type="protein sequence ID" value="OAD07175.1"/>
    <property type="molecule type" value="Genomic_DNA"/>
</dbReference>
<dbReference type="Proteomes" id="UP000077051">
    <property type="component" value="Unassembled WGS sequence"/>
</dbReference>
<dbReference type="OrthoDB" id="5561659at2759"/>
<proteinExistence type="predicted"/>
<feature type="compositionally biased region" description="Low complexity" evidence="4">
    <location>
        <begin position="403"/>
        <end position="413"/>
    </location>
</feature>
<feature type="region of interest" description="Disordered" evidence="4">
    <location>
        <begin position="354"/>
        <end position="476"/>
    </location>
</feature>
<dbReference type="InterPro" id="IPR036866">
    <property type="entry name" value="RibonucZ/Hydroxyglut_hydro"/>
</dbReference>
<dbReference type="Gene3D" id="3.40.50.12650">
    <property type="match status" value="1"/>
</dbReference>
<accession>A0A168P4Y2</accession>
<dbReference type="SUPFAM" id="SSF56281">
    <property type="entry name" value="Metallo-hydrolase/oxidoreductase"/>
    <property type="match status" value="1"/>
</dbReference>
<dbReference type="AlphaFoldDB" id="A0A168P4Y2"/>
<keyword evidence="6" id="KW-1185">Reference proteome</keyword>
<dbReference type="STRING" id="747725.A0A168P4Y2"/>
<feature type="compositionally biased region" description="Polar residues" evidence="4">
    <location>
        <begin position="358"/>
        <end position="367"/>
    </location>
</feature>
<protein>
    <recommendedName>
        <fullName evidence="7">Metallo-beta-lactamase domain-containing protein</fullName>
    </recommendedName>
</protein>
<dbReference type="PANTHER" id="PTHR23240">
    <property type="entry name" value="DNA CROSS-LINK REPAIR PROTEIN PSO2/SNM1-RELATED"/>
    <property type="match status" value="1"/>
</dbReference>
<name>A0A168P4Y2_MUCCL</name>
<keyword evidence="1" id="KW-0540">Nuclease</keyword>
<organism evidence="5 6">
    <name type="scientific">Mucor lusitanicus CBS 277.49</name>
    <dbReference type="NCBI Taxonomy" id="747725"/>
    <lineage>
        <taxon>Eukaryota</taxon>
        <taxon>Fungi</taxon>
        <taxon>Fungi incertae sedis</taxon>
        <taxon>Mucoromycota</taxon>
        <taxon>Mucoromycotina</taxon>
        <taxon>Mucoromycetes</taxon>
        <taxon>Mucorales</taxon>
        <taxon>Mucorineae</taxon>
        <taxon>Mucoraceae</taxon>
        <taxon>Mucor</taxon>
    </lineage>
</organism>
<reference evidence="5 6" key="1">
    <citation type="submission" date="2015-06" db="EMBL/GenBank/DDBJ databases">
        <title>Expansion of signal transduction pathways in fungi by whole-genome duplication.</title>
        <authorList>
            <consortium name="DOE Joint Genome Institute"/>
            <person name="Corrochano L.M."/>
            <person name="Kuo A."/>
            <person name="Marcet-Houben M."/>
            <person name="Polaino S."/>
            <person name="Salamov A."/>
            <person name="Villalobos J.M."/>
            <person name="Alvarez M.I."/>
            <person name="Avalos J."/>
            <person name="Benito E.P."/>
            <person name="Benoit I."/>
            <person name="Burger G."/>
            <person name="Camino L.P."/>
            <person name="Canovas D."/>
            <person name="Cerda-Olmedo E."/>
            <person name="Cheng J.-F."/>
            <person name="Dominguez A."/>
            <person name="Elias M."/>
            <person name="Eslava A.P."/>
            <person name="Glaser F."/>
            <person name="Grimwood J."/>
            <person name="Gutierrez G."/>
            <person name="Heitman J."/>
            <person name="Henrissat B."/>
            <person name="Iturriaga E.A."/>
            <person name="Lang B.F."/>
            <person name="Lavin J.L."/>
            <person name="Lee S."/>
            <person name="Li W."/>
            <person name="Lindquist E."/>
            <person name="Lopez-Garcia S."/>
            <person name="Luque E.M."/>
            <person name="Marcos A.T."/>
            <person name="Martin J."/>
            <person name="Mccluskey K."/>
            <person name="Medina H.R."/>
            <person name="Miralles-Duran A."/>
            <person name="Miyazaki A."/>
            <person name="Munoz-Torres E."/>
            <person name="Oguiza J.A."/>
            <person name="Ohm R."/>
            <person name="Olmedo M."/>
            <person name="Orejas M."/>
            <person name="Ortiz-Castellanos L."/>
            <person name="Pisabarro A.G."/>
            <person name="Rodriguez-Romero J."/>
            <person name="Ruiz-Herrera J."/>
            <person name="Ruiz-Vazquez R."/>
            <person name="Sanz C."/>
            <person name="Schackwitz W."/>
            <person name="Schmutz J."/>
            <person name="Shahriari M."/>
            <person name="Shelest E."/>
            <person name="Silva-Franco F."/>
            <person name="Soanes D."/>
            <person name="Syed K."/>
            <person name="Tagua V.G."/>
            <person name="Talbot N.J."/>
            <person name="Thon M."/>
            <person name="De Vries R.P."/>
            <person name="Wiebenga A."/>
            <person name="Yadav J.S."/>
            <person name="Braun E.L."/>
            <person name="Baker S."/>
            <person name="Garre V."/>
            <person name="Horwitz B."/>
            <person name="Torres-Martinez S."/>
            <person name="Idnurm A."/>
            <person name="Herrera-Estrella A."/>
            <person name="Gabaldon T."/>
            <person name="Grigoriev I.V."/>
        </authorList>
    </citation>
    <scope>NUCLEOTIDE SEQUENCE [LARGE SCALE GENOMIC DNA]</scope>
    <source>
        <strain evidence="5 6">CBS 277.49</strain>
    </source>
</reference>
<dbReference type="GO" id="GO:0036297">
    <property type="term" value="P:interstrand cross-link repair"/>
    <property type="evidence" value="ECO:0007669"/>
    <property type="project" value="TreeGrafter"/>
</dbReference>
<feature type="compositionally biased region" description="Low complexity" evidence="4">
    <location>
        <begin position="434"/>
        <end position="452"/>
    </location>
</feature>
<dbReference type="GO" id="GO:0003684">
    <property type="term" value="F:damaged DNA binding"/>
    <property type="evidence" value="ECO:0007669"/>
    <property type="project" value="TreeGrafter"/>
</dbReference>
<keyword evidence="2" id="KW-0378">Hydrolase</keyword>
<evidence type="ECO:0008006" key="7">
    <source>
        <dbReference type="Google" id="ProtNLM"/>
    </source>
</evidence>